<gene>
    <name evidence="2" type="ORF">US31_C0004G0050</name>
</gene>
<feature type="transmembrane region" description="Helical" evidence="1">
    <location>
        <begin position="287"/>
        <end position="303"/>
    </location>
</feature>
<name>A0A0G0FHG4_9BACT</name>
<organism evidence="2 3">
    <name type="scientific">Berkelbacteria bacterium GW2011_GWA1_36_9</name>
    <dbReference type="NCBI Taxonomy" id="1618331"/>
    <lineage>
        <taxon>Bacteria</taxon>
        <taxon>Candidatus Berkelbacteria</taxon>
    </lineage>
</organism>
<feature type="transmembrane region" description="Helical" evidence="1">
    <location>
        <begin position="404"/>
        <end position="421"/>
    </location>
</feature>
<keyword evidence="1" id="KW-0812">Transmembrane</keyword>
<feature type="transmembrane region" description="Helical" evidence="1">
    <location>
        <begin position="39"/>
        <end position="61"/>
    </location>
</feature>
<feature type="transmembrane region" description="Helical" evidence="1">
    <location>
        <begin position="356"/>
        <end position="375"/>
    </location>
</feature>
<proteinExistence type="predicted"/>
<dbReference type="EMBL" id="LBSM01000004">
    <property type="protein sequence ID" value="KKQ18488.1"/>
    <property type="molecule type" value="Genomic_DNA"/>
</dbReference>
<evidence type="ECO:0008006" key="4">
    <source>
        <dbReference type="Google" id="ProtNLM"/>
    </source>
</evidence>
<keyword evidence="1" id="KW-0472">Membrane</keyword>
<evidence type="ECO:0000313" key="3">
    <source>
        <dbReference type="Proteomes" id="UP000034508"/>
    </source>
</evidence>
<sequence>MINLVVNFLIFSFLIFWLIYTVGFVFVARGKTKLKDEDLLALSLSIGVVIFVIATIILGFFNLRNLIIPLILCLDIAAIYKFRIRLLSPWKIFIKDKLLFLLIFMGILMQGFINFPSGFLYKEGLLFWSSQGHDGLWHVSLMEEITKNFPPQNPIFSGEQLYNYHYLVDILMGEFYRNFQFLSALDLYFRFFPVVFSIMIGISVFAFVSRWQENKKIGYLALLFTYFTGSFGYIVTFAKNRNFFGGETVFWAAQINTILGNPPHAIAISLLVTFLLSFYFYLKERNIFWFLLSAVLAMMLSGFKVSAGIVLLSGLGAAAISEIIFSKRWHTLLLCVFLGLTNVITIKTVTRGAEGFLMFLPWWFIRTMVVVKLDWIDLEHRRQHYLAQGTWHAYLRVFQLESEAFLIFLFGNLGMRIVGFLEIGKKIILGKLSEFKNPLEVLLLVTMLTGFLIPLFFVQKGIIYNNIQFMQYFLLIFGFYGAISTYKLLLFIKNRYLQVLVIIFLIFLSIPTVIGNLVEFYSRPPLAKISLGELQALEYLKQNSNPFDKVLAAPFNKYLNSKYKLQPWPIYAWYSTPYIPAIAGRWTYLSAEEQALITGYPMEARLEKLKKFFEQSDFVQNRQFLKEENIAYLYINRDELEKPLDMGENNLKPFFENNEVMIFKVRK</sequence>
<feature type="transmembrane region" description="Helical" evidence="1">
    <location>
        <begin position="67"/>
        <end position="86"/>
    </location>
</feature>
<dbReference type="Proteomes" id="UP000034508">
    <property type="component" value="Unassembled WGS sequence"/>
</dbReference>
<feature type="transmembrane region" description="Helical" evidence="1">
    <location>
        <begin position="264"/>
        <end position="282"/>
    </location>
</feature>
<feature type="transmembrane region" description="Helical" evidence="1">
    <location>
        <begin position="496"/>
        <end position="518"/>
    </location>
</feature>
<feature type="transmembrane region" description="Helical" evidence="1">
    <location>
        <begin position="441"/>
        <end position="458"/>
    </location>
</feature>
<evidence type="ECO:0000256" key="1">
    <source>
        <dbReference type="SAM" id="Phobius"/>
    </source>
</evidence>
<feature type="transmembrane region" description="Helical" evidence="1">
    <location>
        <begin position="98"/>
        <end position="121"/>
    </location>
</feature>
<feature type="transmembrane region" description="Helical" evidence="1">
    <location>
        <begin position="220"/>
        <end position="238"/>
    </location>
</feature>
<feature type="transmembrane region" description="Helical" evidence="1">
    <location>
        <begin position="470"/>
        <end position="490"/>
    </location>
</feature>
<feature type="transmembrane region" description="Helical" evidence="1">
    <location>
        <begin position="187"/>
        <end position="208"/>
    </location>
</feature>
<feature type="transmembrane region" description="Helical" evidence="1">
    <location>
        <begin position="6"/>
        <end position="27"/>
    </location>
</feature>
<comment type="caution">
    <text evidence="2">The sequence shown here is derived from an EMBL/GenBank/DDBJ whole genome shotgun (WGS) entry which is preliminary data.</text>
</comment>
<keyword evidence="1" id="KW-1133">Transmembrane helix</keyword>
<evidence type="ECO:0000313" key="2">
    <source>
        <dbReference type="EMBL" id="KKQ18488.1"/>
    </source>
</evidence>
<protein>
    <recommendedName>
        <fullName evidence="4">Glycosyltransferase RgtA/B/C/D-like domain-containing protein</fullName>
    </recommendedName>
</protein>
<reference evidence="2 3" key="1">
    <citation type="journal article" date="2015" name="Nature">
        <title>rRNA introns, odd ribosomes, and small enigmatic genomes across a large radiation of phyla.</title>
        <authorList>
            <person name="Brown C.T."/>
            <person name="Hug L.A."/>
            <person name="Thomas B.C."/>
            <person name="Sharon I."/>
            <person name="Castelle C.J."/>
            <person name="Singh A."/>
            <person name="Wilkins M.J."/>
            <person name="Williams K.H."/>
            <person name="Banfield J.F."/>
        </authorList>
    </citation>
    <scope>NUCLEOTIDE SEQUENCE [LARGE SCALE GENOMIC DNA]</scope>
</reference>
<accession>A0A0G0FHG4</accession>
<feature type="transmembrane region" description="Helical" evidence="1">
    <location>
        <begin position="332"/>
        <end position="350"/>
    </location>
</feature>
<dbReference type="AlphaFoldDB" id="A0A0G0FHG4"/>